<feature type="chain" id="PRO_5025519487" evidence="2">
    <location>
        <begin position="25"/>
        <end position="398"/>
    </location>
</feature>
<feature type="domain" description="GH16" evidence="3">
    <location>
        <begin position="55"/>
        <end position="327"/>
    </location>
</feature>
<evidence type="ECO:0000256" key="1">
    <source>
        <dbReference type="SAM" id="MobiDB-lite"/>
    </source>
</evidence>
<dbReference type="PANTHER" id="PTHR38121:SF4">
    <property type="entry name" value="GH16 DOMAIN-CONTAINING PROTEIN-RELATED"/>
    <property type="match status" value="1"/>
</dbReference>
<dbReference type="GeneID" id="54551959"/>
<dbReference type="Pfam" id="PF00722">
    <property type="entry name" value="Glyco_hydro_16"/>
    <property type="match status" value="1"/>
</dbReference>
<dbReference type="InterPro" id="IPR013320">
    <property type="entry name" value="ConA-like_dom_sf"/>
</dbReference>
<reference evidence="4" key="1">
    <citation type="journal article" date="2020" name="Stud. Mycol.">
        <title>101 Dothideomycetes genomes: a test case for predicting lifestyles and emergence of pathogens.</title>
        <authorList>
            <person name="Haridas S."/>
            <person name="Albert R."/>
            <person name="Binder M."/>
            <person name="Bloem J."/>
            <person name="Labutti K."/>
            <person name="Salamov A."/>
            <person name="Andreopoulos B."/>
            <person name="Baker S."/>
            <person name="Barry K."/>
            <person name="Bills G."/>
            <person name="Bluhm B."/>
            <person name="Cannon C."/>
            <person name="Castanera R."/>
            <person name="Culley D."/>
            <person name="Daum C."/>
            <person name="Ezra D."/>
            <person name="Gonzalez J."/>
            <person name="Henrissat B."/>
            <person name="Kuo A."/>
            <person name="Liang C."/>
            <person name="Lipzen A."/>
            <person name="Lutzoni F."/>
            <person name="Magnuson J."/>
            <person name="Mondo S."/>
            <person name="Nolan M."/>
            <person name="Ohm R."/>
            <person name="Pangilinan J."/>
            <person name="Park H.-J."/>
            <person name="Ramirez L."/>
            <person name="Alfaro M."/>
            <person name="Sun H."/>
            <person name="Tritt A."/>
            <person name="Yoshinaga Y."/>
            <person name="Zwiers L.-H."/>
            <person name="Turgeon B."/>
            <person name="Goodwin S."/>
            <person name="Spatafora J."/>
            <person name="Crous P."/>
            <person name="Grigoriev I."/>
        </authorList>
    </citation>
    <scope>NUCLEOTIDE SEQUENCE</scope>
    <source>
        <strain evidence="4">CBS 379.55</strain>
    </source>
</reference>
<dbReference type="CDD" id="cd00413">
    <property type="entry name" value="Glyco_hydrolase_16"/>
    <property type="match status" value="1"/>
</dbReference>
<feature type="region of interest" description="Disordered" evidence="1">
    <location>
        <begin position="329"/>
        <end position="349"/>
    </location>
</feature>
<dbReference type="PROSITE" id="PS51762">
    <property type="entry name" value="GH16_2"/>
    <property type="match status" value="1"/>
</dbReference>
<dbReference type="Proteomes" id="UP000800097">
    <property type="component" value="Unassembled WGS sequence"/>
</dbReference>
<protein>
    <submittedName>
        <fullName evidence="4">Concanavalin A-like lectin/glucanase</fullName>
    </submittedName>
</protein>
<dbReference type="AlphaFoldDB" id="A0A6A6JE40"/>
<organism evidence="4 5">
    <name type="scientific">Westerdykella ornata</name>
    <dbReference type="NCBI Taxonomy" id="318751"/>
    <lineage>
        <taxon>Eukaryota</taxon>
        <taxon>Fungi</taxon>
        <taxon>Dikarya</taxon>
        <taxon>Ascomycota</taxon>
        <taxon>Pezizomycotina</taxon>
        <taxon>Dothideomycetes</taxon>
        <taxon>Pleosporomycetidae</taxon>
        <taxon>Pleosporales</taxon>
        <taxon>Sporormiaceae</taxon>
        <taxon>Westerdykella</taxon>
    </lineage>
</organism>
<sequence>MVFSISYILPLSLSLLLHSHPALSAYTSTTDNSDVHDPSKSCSCYVISSDSSSPSSSSSTTTPTYFLHHRFFDFRNLADGQPGKYVSDPPLLNSTQDNGTESVWSPDVLDTDAWTTDWAIQNWSKPSSDKFPVRMVNSPANIYISQDPSNVSDASTWLTLRTSRLDDFQSAAEMESTQKNVLFASLRMYARVRGDRGAVAGFFSFYNDTNESDVEILTRDPRDRIRYTNQPAVDDEGDEVPGASVAVSGLGSWTEWAEHRIDWVEGRSFWFRDGRKVAENTYSVPSVPSYLVLNMWGDGGEWSGEMEVGGSAVLEVRWIEMVFNTSGPVEGVDGGDDGSRRRKRGEGGGKDGCKVVCKVDGVKTAGSPEVVSWAVKATVSWWVGVGVGLGWFALALGF</sequence>
<evidence type="ECO:0000256" key="2">
    <source>
        <dbReference type="SAM" id="SignalP"/>
    </source>
</evidence>
<dbReference type="PANTHER" id="PTHR38121">
    <property type="entry name" value="GH16 DOMAIN-CONTAINING PROTEIN"/>
    <property type="match status" value="1"/>
</dbReference>
<feature type="signal peptide" evidence="2">
    <location>
        <begin position="1"/>
        <end position="24"/>
    </location>
</feature>
<dbReference type="GO" id="GO:0005975">
    <property type="term" value="P:carbohydrate metabolic process"/>
    <property type="evidence" value="ECO:0007669"/>
    <property type="project" value="InterPro"/>
</dbReference>
<dbReference type="EMBL" id="ML986502">
    <property type="protein sequence ID" value="KAF2274535.1"/>
    <property type="molecule type" value="Genomic_DNA"/>
</dbReference>
<keyword evidence="5" id="KW-1185">Reference proteome</keyword>
<dbReference type="GO" id="GO:0004553">
    <property type="term" value="F:hydrolase activity, hydrolyzing O-glycosyl compounds"/>
    <property type="evidence" value="ECO:0007669"/>
    <property type="project" value="InterPro"/>
</dbReference>
<dbReference type="InterPro" id="IPR000757">
    <property type="entry name" value="Beta-glucanase-like"/>
</dbReference>
<keyword evidence="2" id="KW-0732">Signal</keyword>
<dbReference type="GO" id="GO:0030246">
    <property type="term" value="F:carbohydrate binding"/>
    <property type="evidence" value="ECO:0007669"/>
    <property type="project" value="UniProtKB-KW"/>
</dbReference>
<evidence type="ECO:0000313" key="5">
    <source>
        <dbReference type="Proteomes" id="UP000800097"/>
    </source>
</evidence>
<evidence type="ECO:0000313" key="4">
    <source>
        <dbReference type="EMBL" id="KAF2274535.1"/>
    </source>
</evidence>
<dbReference type="RefSeq" id="XP_033652074.1">
    <property type="nucleotide sequence ID" value="XM_033798784.1"/>
</dbReference>
<accession>A0A6A6JE40</accession>
<proteinExistence type="predicted"/>
<dbReference type="OrthoDB" id="4388755at2759"/>
<dbReference type="Gene3D" id="2.60.120.200">
    <property type="match status" value="1"/>
</dbReference>
<name>A0A6A6JE40_WESOR</name>
<keyword evidence="4" id="KW-0430">Lectin</keyword>
<dbReference type="SUPFAM" id="SSF49899">
    <property type="entry name" value="Concanavalin A-like lectins/glucanases"/>
    <property type="match status" value="1"/>
</dbReference>
<evidence type="ECO:0000259" key="3">
    <source>
        <dbReference type="PROSITE" id="PS51762"/>
    </source>
</evidence>
<gene>
    <name evidence="4" type="ORF">EI97DRAFT_435069</name>
</gene>